<evidence type="ECO:0000256" key="1">
    <source>
        <dbReference type="ARBA" id="ARBA00022491"/>
    </source>
</evidence>
<dbReference type="Proteomes" id="UP000031967">
    <property type="component" value="Unassembled WGS sequence"/>
</dbReference>
<keyword evidence="3" id="KW-0238">DNA-binding</keyword>
<dbReference type="PANTHER" id="PTHR30204">
    <property type="entry name" value="REDOX-CYCLING DRUG-SENSING TRANSCRIPTIONAL ACTIVATOR SOXR"/>
    <property type="match status" value="1"/>
</dbReference>
<dbReference type="CDD" id="cd01109">
    <property type="entry name" value="HTH_YyaN"/>
    <property type="match status" value="1"/>
</dbReference>
<evidence type="ECO:0000313" key="8">
    <source>
        <dbReference type="Proteomes" id="UP000031967"/>
    </source>
</evidence>
<accession>A0ABR5A7A3</accession>
<keyword evidence="4" id="KW-0804">Transcription</keyword>
<name>A0ABR5A7A3_9BACL</name>
<keyword evidence="8" id="KW-1185">Reference proteome</keyword>
<gene>
    <name evidence="7" type="ORF">SD70_31215</name>
</gene>
<dbReference type="InterPro" id="IPR047057">
    <property type="entry name" value="MerR_fam"/>
</dbReference>
<keyword evidence="1" id="KW-0678">Repressor</keyword>
<dbReference type="EMBL" id="JXAK01000102">
    <property type="protein sequence ID" value="KIL36898.1"/>
    <property type="molecule type" value="Genomic_DNA"/>
</dbReference>
<reference evidence="7 8" key="1">
    <citation type="submission" date="2014-12" db="EMBL/GenBank/DDBJ databases">
        <title>Draft genome sequence of Paenibacillus kamchatkensis strain B-2647.</title>
        <authorList>
            <person name="Karlyshev A.V."/>
            <person name="Kudryashova E.B."/>
        </authorList>
    </citation>
    <scope>NUCLEOTIDE SEQUENCE [LARGE SCALE GENOMIC DNA]</scope>
    <source>
        <strain evidence="7 8">VKM B-2647</strain>
    </source>
</reference>
<evidence type="ECO:0000256" key="4">
    <source>
        <dbReference type="ARBA" id="ARBA00023163"/>
    </source>
</evidence>
<dbReference type="Pfam" id="PF13411">
    <property type="entry name" value="MerR_1"/>
    <property type="match status" value="1"/>
</dbReference>
<evidence type="ECO:0000256" key="3">
    <source>
        <dbReference type="ARBA" id="ARBA00023125"/>
    </source>
</evidence>
<dbReference type="PROSITE" id="PS50937">
    <property type="entry name" value="HTH_MERR_2"/>
    <property type="match status" value="1"/>
</dbReference>
<dbReference type="SMART" id="SM00422">
    <property type="entry name" value="HTH_MERR"/>
    <property type="match status" value="1"/>
</dbReference>
<organism evidence="7 8">
    <name type="scientific">Gordoniibacillus kamchatkensis</name>
    <dbReference type="NCBI Taxonomy" id="1590651"/>
    <lineage>
        <taxon>Bacteria</taxon>
        <taxon>Bacillati</taxon>
        <taxon>Bacillota</taxon>
        <taxon>Bacilli</taxon>
        <taxon>Bacillales</taxon>
        <taxon>Paenibacillaceae</taxon>
        <taxon>Gordoniibacillus</taxon>
    </lineage>
</organism>
<dbReference type="SUPFAM" id="SSF46955">
    <property type="entry name" value="Putative DNA-binding domain"/>
    <property type="match status" value="1"/>
</dbReference>
<dbReference type="PANTHER" id="PTHR30204:SF69">
    <property type="entry name" value="MERR-FAMILY TRANSCRIPTIONAL REGULATOR"/>
    <property type="match status" value="1"/>
</dbReference>
<evidence type="ECO:0000256" key="5">
    <source>
        <dbReference type="SAM" id="Coils"/>
    </source>
</evidence>
<dbReference type="PRINTS" id="PR00040">
    <property type="entry name" value="HTHMERR"/>
</dbReference>
<dbReference type="InterPro" id="IPR000551">
    <property type="entry name" value="MerR-type_HTH_dom"/>
</dbReference>
<comment type="caution">
    <text evidence="7">The sequence shown here is derived from an EMBL/GenBank/DDBJ whole genome shotgun (WGS) entry which is preliminary data.</text>
</comment>
<dbReference type="InterPro" id="IPR009061">
    <property type="entry name" value="DNA-bd_dom_put_sf"/>
</dbReference>
<evidence type="ECO:0000313" key="7">
    <source>
        <dbReference type="EMBL" id="KIL36898.1"/>
    </source>
</evidence>
<feature type="coiled-coil region" evidence="5">
    <location>
        <begin position="86"/>
        <end position="120"/>
    </location>
</feature>
<keyword evidence="5" id="KW-0175">Coiled coil</keyword>
<feature type="domain" description="HTH merR-type" evidence="6">
    <location>
        <begin position="5"/>
        <end position="74"/>
    </location>
</feature>
<proteinExistence type="predicted"/>
<evidence type="ECO:0000256" key="2">
    <source>
        <dbReference type="ARBA" id="ARBA00023015"/>
    </source>
</evidence>
<dbReference type="Gene3D" id="1.10.1660.10">
    <property type="match status" value="1"/>
</dbReference>
<evidence type="ECO:0000259" key="6">
    <source>
        <dbReference type="PROSITE" id="PS50937"/>
    </source>
</evidence>
<keyword evidence="2" id="KW-0805">Transcription regulation</keyword>
<protein>
    <submittedName>
        <fullName evidence="7">MerR family transcriptional regulator</fullName>
    </submittedName>
</protein>
<sequence>MKQTMYTIRDMARQSGRSADTLRYYEKIGLLDRVRREPNGYRAYSDADLAWIAFLDRLRATGMSIADMTRFAELRRQGDGTVAARRELLEKHEAELTRRLQELEQGLAAIRSKIEHYSEMERKRT</sequence>